<protein>
    <submittedName>
        <fullName evidence="1">Uncharacterized protein</fullName>
    </submittedName>
</protein>
<gene>
    <name evidence="1" type="ORF">FGD71_000365</name>
</gene>
<sequence>MLLLPLRTLALLASPPEQQELVGLAVEPDGAGAAVALRGVLPDVVGGRDELLADVDGAGGHVGLSYAAQTLGALPATTVYLDGGNATWIRPTEMASRLKDAGIAFVRGVAVNVANFDAIDVCCTYATQITSTGATQPAVGSASPARSGSAAPTICCGSRYPVTLTVPAASATDFRPGPSPLTWPRG</sequence>
<dbReference type="Gene3D" id="3.20.20.40">
    <property type="entry name" value="1, 4-beta cellobiohydrolase"/>
    <property type="match status" value="1"/>
</dbReference>
<dbReference type="EMBL" id="VCHX02000017">
    <property type="protein sequence ID" value="TPQ24113.1"/>
    <property type="molecule type" value="Genomic_DNA"/>
</dbReference>
<dbReference type="GO" id="GO:0004553">
    <property type="term" value="F:hydrolase activity, hydrolyzing O-glycosyl compounds"/>
    <property type="evidence" value="ECO:0007669"/>
    <property type="project" value="InterPro"/>
</dbReference>
<reference evidence="1 2" key="1">
    <citation type="submission" date="2019-06" db="EMBL/GenBank/DDBJ databases">
        <title>Streptomyces sporangiiformans sp. nov., a novel actinomycete isolated from soil in Mount Song.</title>
        <authorList>
            <person name="Han L."/>
        </authorList>
    </citation>
    <scope>NUCLEOTIDE SEQUENCE [LARGE SCALE GENOMIC DNA]</scope>
    <source>
        <strain evidence="1 2">NEAU-SSA 1</strain>
    </source>
</reference>
<dbReference type="InterPro" id="IPR016288">
    <property type="entry name" value="Beta_cellobiohydrolase"/>
</dbReference>
<keyword evidence="2" id="KW-1185">Reference proteome</keyword>
<proteinExistence type="predicted"/>
<dbReference type="SUPFAM" id="SSF51989">
    <property type="entry name" value="Glycosyl hydrolases family 6, cellulases"/>
    <property type="match status" value="1"/>
</dbReference>
<organism evidence="1 2">
    <name type="scientific">Streptomyces sporangiiformans</name>
    <dbReference type="NCBI Taxonomy" id="2315329"/>
    <lineage>
        <taxon>Bacteria</taxon>
        <taxon>Bacillati</taxon>
        <taxon>Actinomycetota</taxon>
        <taxon>Actinomycetes</taxon>
        <taxon>Kitasatosporales</taxon>
        <taxon>Streptomycetaceae</taxon>
        <taxon>Streptomyces</taxon>
    </lineage>
</organism>
<accession>A0A505DSG9</accession>
<dbReference type="InterPro" id="IPR036434">
    <property type="entry name" value="Beta_cellobiohydrolase_sf"/>
</dbReference>
<dbReference type="Pfam" id="PF01341">
    <property type="entry name" value="Glyco_hydro_6"/>
    <property type="match status" value="1"/>
</dbReference>
<dbReference type="GO" id="GO:0030245">
    <property type="term" value="P:cellulose catabolic process"/>
    <property type="evidence" value="ECO:0007669"/>
    <property type="project" value="InterPro"/>
</dbReference>
<name>A0A505DSG9_9ACTN</name>
<dbReference type="AlphaFoldDB" id="A0A505DSG9"/>
<evidence type="ECO:0000313" key="1">
    <source>
        <dbReference type="EMBL" id="TPQ24113.1"/>
    </source>
</evidence>
<comment type="caution">
    <text evidence="1">The sequence shown here is derived from an EMBL/GenBank/DDBJ whole genome shotgun (WGS) entry which is preliminary data.</text>
</comment>
<dbReference type="Proteomes" id="UP000317378">
    <property type="component" value="Unassembled WGS sequence"/>
</dbReference>
<evidence type="ECO:0000313" key="2">
    <source>
        <dbReference type="Proteomes" id="UP000317378"/>
    </source>
</evidence>